<sequence>MTANSPAPTVADYLVIGGGIAGASVAHWLAPHARVILLEREAQPGYHSTGRSAALFMESYGTAQVRALTMASRAFLEHPPEGFSEHPLLTPRGAMMVASTEHLPELEAHWNVLRAMNTGATRLGSEEALAMVPALRPGQVAGAVYEPDAADMDVHAIHQGYLRGMRQAGGKLVCDAGVTAIERIGERWRVTAGGAVYEAPVLLNAAGAWVDTIAQMAGVQPIGIEPRRRSAFVFAPPEGSSIAHWPMVFGADEGWYIKPDAGMLLGSPANADLVEPQDVQPEELDIALAIHRIEEATTLAIRRPARTWAGLRSFVADGDLVGGFDPDAPGFFWVAAQGGYGIQTSAAMGEACAALARGLPLPERIAGFGLTAEMLGPQRLRTATAG</sequence>
<evidence type="ECO:0000259" key="2">
    <source>
        <dbReference type="Pfam" id="PF01266"/>
    </source>
</evidence>
<reference evidence="4 5" key="2">
    <citation type="submission" date="2018-12" db="EMBL/GenBank/DDBJ databases">
        <title>The genome sequences of strain 502.</title>
        <authorList>
            <person name="Gao J."/>
            <person name="Sun J."/>
        </authorList>
    </citation>
    <scope>NUCLEOTIDE SEQUENCE [LARGE SCALE GENOMIC DNA]</scope>
    <source>
        <strain evidence="4 5">502</strain>
    </source>
</reference>
<keyword evidence="1" id="KW-0560">Oxidoreductase</keyword>
<dbReference type="AlphaFoldDB" id="A0A3P3EXZ1"/>
<reference evidence="3 6" key="1">
    <citation type="submission" date="2018-11" db="EMBL/GenBank/DDBJ databases">
        <title>The genome of Variovorax sp T529.</title>
        <authorList>
            <person name="Gao J."/>
        </authorList>
    </citation>
    <scope>NUCLEOTIDE SEQUENCE [LARGE SCALE GENOMIC DNA]</scope>
    <source>
        <strain evidence="3 6">T529</strain>
    </source>
</reference>
<evidence type="ECO:0000313" key="3">
    <source>
        <dbReference type="EMBL" id="RRH91280.1"/>
    </source>
</evidence>
<evidence type="ECO:0000313" key="4">
    <source>
        <dbReference type="EMBL" id="RSZ44547.1"/>
    </source>
</evidence>
<accession>A0A3P3EXZ1</accession>
<protein>
    <submittedName>
        <fullName evidence="3">FAD-binding oxidoreductase</fullName>
    </submittedName>
</protein>
<dbReference type="Proteomes" id="UP000271590">
    <property type="component" value="Unassembled WGS sequence"/>
</dbReference>
<comment type="caution">
    <text evidence="3">The sequence shown here is derived from an EMBL/GenBank/DDBJ whole genome shotgun (WGS) entry which is preliminary data.</text>
</comment>
<dbReference type="EMBL" id="RXFQ01000001">
    <property type="protein sequence ID" value="RSZ44547.1"/>
    <property type="molecule type" value="Genomic_DNA"/>
</dbReference>
<evidence type="ECO:0000256" key="1">
    <source>
        <dbReference type="ARBA" id="ARBA00023002"/>
    </source>
</evidence>
<dbReference type="Proteomes" id="UP000271137">
    <property type="component" value="Unassembled WGS sequence"/>
</dbReference>
<dbReference type="GO" id="GO:0016491">
    <property type="term" value="F:oxidoreductase activity"/>
    <property type="evidence" value="ECO:0007669"/>
    <property type="project" value="UniProtKB-KW"/>
</dbReference>
<dbReference type="Pfam" id="PF01266">
    <property type="entry name" value="DAO"/>
    <property type="match status" value="1"/>
</dbReference>
<dbReference type="Gene3D" id="3.50.50.60">
    <property type="entry name" value="FAD/NAD(P)-binding domain"/>
    <property type="match status" value="1"/>
</dbReference>
<keyword evidence="5" id="KW-1185">Reference proteome</keyword>
<feature type="domain" description="FAD dependent oxidoreductase" evidence="2">
    <location>
        <begin position="12"/>
        <end position="355"/>
    </location>
</feature>
<dbReference type="InterPro" id="IPR006076">
    <property type="entry name" value="FAD-dep_OxRdtase"/>
</dbReference>
<dbReference type="InterPro" id="IPR036188">
    <property type="entry name" value="FAD/NAD-bd_sf"/>
</dbReference>
<gene>
    <name evidence="3" type="ORF">EH244_03400</name>
    <name evidence="4" type="ORF">EJO66_00830</name>
</gene>
<dbReference type="PANTHER" id="PTHR13847:SF287">
    <property type="entry name" value="FAD-DEPENDENT OXIDOREDUCTASE DOMAIN-CONTAINING PROTEIN 1"/>
    <property type="match status" value="1"/>
</dbReference>
<dbReference type="Gene3D" id="3.30.9.10">
    <property type="entry name" value="D-Amino Acid Oxidase, subunit A, domain 2"/>
    <property type="match status" value="1"/>
</dbReference>
<evidence type="ECO:0000313" key="6">
    <source>
        <dbReference type="Proteomes" id="UP000271590"/>
    </source>
</evidence>
<dbReference type="SUPFAM" id="SSF51905">
    <property type="entry name" value="FAD/NAD(P)-binding domain"/>
    <property type="match status" value="1"/>
</dbReference>
<dbReference type="PANTHER" id="PTHR13847">
    <property type="entry name" value="SARCOSINE DEHYDROGENASE-RELATED"/>
    <property type="match status" value="1"/>
</dbReference>
<name>A0A3P3EXZ1_9BURK</name>
<organism evidence="3 6">
    <name type="scientific">Variovorax beijingensis</name>
    <dbReference type="NCBI Taxonomy" id="2496117"/>
    <lineage>
        <taxon>Bacteria</taxon>
        <taxon>Pseudomonadati</taxon>
        <taxon>Pseudomonadota</taxon>
        <taxon>Betaproteobacteria</taxon>
        <taxon>Burkholderiales</taxon>
        <taxon>Comamonadaceae</taxon>
        <taxon>Variovorax</taxon>
    </lineage>
</organism>
<dbReference type="GO" id="GO:0005737">
    <property type="term" value="C:cytoplasm"/>
    <property type="evidence" value="ECO:0007669"/>
    <property type="project" value="TreeGrafter"/>
</dbReference>
<dbReference type="RefSeq" id="WP_124956979.1">
    <property type="nucleotide sequence ID" value="NZ_RQXU01000002.1"/>
</dbReference>
<proteinExistence type="predicted"/>
<dbReference type="EMBL" id="RQXU01000002">
    <property type="protein sequence ID" value="RRH91280.1"/>
    <property type="molecule type" value="Genomic_DNA"/>
</dbReference>
<evidence type="ECO:0000313" key="5">
    <source>
        <dbReference type="Proteomes" id="UP000271137"/>
    </source>
</evidence>